<evidence type="ECO:0000313" key="2">
    <source>
        <dbReference type="EMBL" id="MBS2545873.1"/>
    </source>
</evidence>
<dbReference type="InterPro" id="IPR013189">
    <property type="entry name" value="Glyco_hydro_32_C"/>
</dbReference>
<dbReference type="RefSeq" id="WP_212007528.1">
    <property type="nucleotide sequence ID" value="NZ_JAAFYZ010000007.1"/>
</dbReference>
<proteinExistence type="predicted"/>
<gene>
    <name evidence="2" type="ORF">KGQ19_03230</name>
</gene>
<accession>A0ABS5KHY7</accession>
<organism evidence="2 3">
    <name type="scientific">Catenulispora pinistramenti</name>
    <dbReference type="NCBI Taxonomy" id="2705254"/>
    <lineage>
        <taxon>Bacteria</taxon>
        <taxon>Bacillati</taxon>
        <taxon>Actinomycetota</taxon>
        <taxon>Actinomycetes</taxon>
        <taxon>Catenulisporales</taxon>
        <taxon>Catenulisporaceae</taxon>
        <taxon>Catenulispora</taxon>
    </lineage>
</organism>
<dbReference type="Gene3D" id="2.60.120.560">
    <property type="entry name" value="Exo-inulinase, domain 1"/>
    <property type="match status" value="1"/>
</dbReference>
<dbReference type="EMBL" id="JAAFYZ010000007">
    <property type="protein sequence ID" value="MBS2545873.1"/>
    <property type="molecule type" value="Genomic_DNA"/>
</dbReference>
<feature type="domain" description="Glycosyl hydrolase family 32 C-terminal" evidence="1">
    <location>
        <begin position="26"/>
        <end position="62"/>
    </location>
</feature>
<dbReference type="SUPFAM" id="SSF49899">
    <property type="entry name" value="Concanavalin A-like lectins/glucanases"/>
    <property type="match status" value="1"/>
</dbReference>
<evidence type="ECO:0000313" key="3">
    <source>
        <dbReference type="Proteomes" id="UP000730482"/>
    </source>
</evidence>
<dbReference type="InterPro" id="IPR013320">
    <property type="entry name" value="ConA-like_dom_sf"/>
</dbReference>
<reference evidence="2 3" key="1">
    <citation type="submission" date="2020-02" db="EMBL/GenBank/DDBJ databases">
        <title>Acidophilic actinobacteria isolated from forest soil.</title>
        <authorList>
            <person name="Golinska P."/>
        </authorList>
    </citation>
    <scope>NUCLEOTIDE SEQUENCE [LARGE SCALE GENOMIC DNA]</scope>
    <source>
        <strain evidence="2 3">NL8</strain>
    </source>
</reference>
<keyword evidence="3" id="KW-1185">Reference proteome</keyword>
<dbReference type="Pfam" id="PF08244">
    <property type="entry name" value="Glyco_hydro_32C"/>
    <property type="match status" value="1"/>
</dbReference>
<sequence>MGTLVECVGFDPAFASVESAPVSLTDGARVLTTQIFPDPASTGLDVFADGGRATVSGLRVWKPASIWP</sequence>
<comment type="caution">
    <text evidence="2">The sequence shown here is derived from an EMBL/GenBank/DDBJ whole genome shotgun (WGS) entry which is preliminary data.</text>
</comment>
<name>A0ABS5KHY7_9ACTN</name>
<evidence type="ECO:0000259" key="1">
    <source>
        <dbReference type="Pfam" id="PF08244"/>
    </source>
</evidence>
<dbReference type="Proteomes" id="UP000730482">
    <property type="component" value="Unassembled WGS sequence"/>
</dbReference>
<protein>
    <submittedName>
        <fullName evidence="2">GH32 C-terminal domain-containing protein</fullName>
    </submittedName>
</protein>